<comment type="catalytic activity">
    <reaction evidence="10">
        <text>isopentenyl diphosphate = dimethylallyl diphosphate</text>
        <dbReference type="Rhea" id="RHEA:23284"/>
        <dbReference type="ChEBI" id="CHEBI:57623"/>
        <dbReference type="ChEBI" id="CHEBI:128769"/>
        <dbReference type="EC" id="5.3.3.2"/>
    </reaction>
</comment>
<dbReference type="CDD" id="cd02885">
    <property type="entry name" value="NUDIX_IPP_Isomerase"/>
    <property type="match status" value="1"/>
</dbReference>
<feature type="binding site" evidence="10">
    <location>
        <position position="69"/>
    </location>
    <ligand>
        <name>Mn(2+)</name>
        <dbReference type="ChEBI" id="CHEBI:29035"/>
    </ligand>
</feature>
<accession>A0ABW0ZK84</accession>
<evidence type="ECO:0000313" key="13">
    <source>
        <dbReference type="Proteomes" id="UP001596072"/>
    </source>
</evidence>
<comment type="subcellular location">
    <subcellularLocation>
        <location evidence="10">Cytoplasm</location>
    </subcellularLocation>
</comment>
<evidence type="ECO:0000256" key="1">
    <source>
        <dbReference type="ARBA" id="ARBA00004826"/>
    </source>
</evidence>
<feature type="binding site" evidence="10">
    <location>
        <position position="87"/>
    </location>
    <ligand>
        <name>Mg(2+)</name>
        <dbReference type="ChEBI" id="CHEBI:18420"/>
    </ligand>
</feature>
<dbReference type="PROSITE" id="PS51462">
    <property type="entry name" value="NUDIX"/>
    <property type="match status" value="1"/>
</dbReference>
<evidence type="ECO:0000256" key="7">
    <source>
        <dbReference type="ARBA" id="ARBA00023211"/>
    </source>
</evidence>
<keyword evidence="7 10" id="KW-0464">Manganese</keyword>
<keyword evidence="9 10" id="KW-0413">Isomerase</keyword>
<dbReference type="PIRSF" id="PIRSF018427">
    <property type="entry name" value="Isopntndiph_ism"/>
    <property type="match status" value="1"/>
</dbReference>
<keyword evidence="8 10" id="KW-0414">Isoprene biosynthesis</keyword>
<dbReference type="SUPFAM" id="SSF55811">
    <property type="entry name" value="Nudix"/>
    <property type="match status" value="1"/>
</dbReference>
<proteinExistence type="inferred from homology"/>
<feature type="binding site" evidence="10">
    <location>
        <position position="32"/>
    </location>
    <ligand>
        <name>Mn(2+)</name>
        <dbReference type="ChEBI" id="CHEBI:29035"/>
    </ligand>
</feature>
<dbReference type="InterPro" id="IPR000086">
    <property type="entry name" value="NUDIX_hydrolase_dom"/>
</dbReference>
<comment type="function">
    <text evidence="10">Catalyzes the 1,3-allylic rearrangement of the homoallylic substrate isopentenyl (IPP) to its highly electrophilic allylic isomer, dimethylallyl diphosphate (DMAPP).</text>
</comment>
<feature type="binding site" evidence="10">
    <location>
        <position position="114"/>
    </location>
    <ligand>
        <name>Mn(2+)</name>
        <dbReference type="ChEBI" id="CHEBI:29035"/>
    </ligand>
</feature>
<evidence type="ECO:0000256" key="2">
    <source>
        <dbReference type="ARBA" id="ARBA00007579"/>
    </source>
</evidence>
<dbReference type="PANTHER" id="PTHR10885">
    <property type="entry name" value="ISOPENTENYL-DIPHOSPHATE DELTA-ISOMERASE"/>
    <property type="match status" value="1"/>
</dbReference>
<dbReference type="InterPro" id="IPR011876">
    <property type="entry name" value="IsopentenylPP_isomerase_typ1"/>
</dbReference>
<sequence length="197" mass="21296">MTAELVILLDESGNAIGSAPKAATHHARTPLHLAFSCYVLDRAGRVLITQRAHDKPTFPSVWTNSFCGHPSPGEDICDAVKRRAEQELRLTLEGLVLTLPTFRYAATGANGVRENELCPVFTATAASEVTPDRSEVAAVEWVPWRSFRDEVLAGERAVSVWCASQVARMAGREVDDGGFAPAALDELPPAARPARHP</sequence>
<evidence type="ECO:0000313" key="12">
    <source>
        <dbReference type="EMBL" id="MFC5729834.1"/>
    </source>
</evidence>
<organism evidence="12 13">
    <name type="scientific">Nocardioides vastitatis</name>
    <dbReference type="NCBI Taxonomy" id="2568655"/>
    <lineage>
        <taxon>Bacteria</taxon>
        <taxon>Bacillati</taxon>
        <taxon>Actinomycetota</taxon>
        <taxon>Actinomycetes</taxon>
        <taxon>Propionibacteriales</taxon>
        <taxon>Nocardioidaceae</taxon>
        <taxon>Nocardioides</taxon>
    </lineage>
</organism>
<comment type="similarity">
    <text evidence="2 10">Belongs to the IPP isomerase type 1 family.</text>
</comment>
<dbReference type="HAMAP" id="MF_00202">
    <property type="entry name" value="Idi"/>
    <property type="match status" value="1"/>
</dbReference>
<evidence type="ECO:0000256" key="8">
    <source>
        <dbReference type="ARBA" id="ARBA00023229"/>
    </source>
</evidence>
<evidence type="ECO:0000256" key="9">
    <source>
        <dbReference type="ARBA" id="ARBA00023235"/>
    </source>
</evidence>
<dbReference type="PANTHER" id="PTHR10885:SF0">
    <property type="entry name" value="ISOPENTENYL-DIPHOSPHATE DELTA-ISOMERASE"/>
    <property type="match status" value="1"/>
</dbReference>
<feature type="binding site" evidence="10">
    <location>
        <position position="25"/>
    </location>
    <ligand>
        <name>Mn(2+)</name>
        <dbReference type="ChEBI" id="CHEBI:29035"/>
    </ligand>
</feature>
<feature type="active site" evidence="10">
    <location>
        <position position="116"/>
    </location>
</feature>
<keyword evidence="13" id="KW-1185">Reference proteome</keyword>
<dbReference type="Pfam" id="PF00293">
    <property type="entry name" value="NUDIX"/>
    <property type="match status" value="1"/>
</dbReference>
<protein>
    <recommendedName>
        <fullName evidence="3 10">Isopentenyl-diphosphate Delta-isomerase</fullName>
        <shortName evidence="10">IPP isomerase</shortName>
        <ecNumber evidence="3 10">5.3.3.2</ecNumber>
    </recommendedName>
    <alternativeName>
        <fullName evidence="10">IPP:DMAPP isomerase</fullName>
    </alternativeName>
    <alternativeName>
        <fullName evidence="10">Isopentenyl pyrophosphate isomerase</fullName>
    </alternativeName>
</protein>
<keyword evidence="4 10" id="KW-0963">Cytoplasm</keyword>
<evidence type="ECO:0000256" key="6">
    <source>
        <dbReference type="ARBA" id="ARBA00022842"/>
    </source>
</evidence>
<reference evidence="13" key="1">
    <citation type="journal article" date="2019" name="Int. J. Syst. Evol. Microbiol.">
        <title>The Global Catalogue of Microorganisms (GCM) 10K type strain sequencing project: providing services to taxonomists for standard genome sequencing and annotation.</title>
        <authorList>
            <consortium name="The Broad Institute Genomics Platform"/>
            <consortium name="The Broad Institute Genome Sequencing Center for Infectious Disease"/>
            <person name="Wu L."/>
            <person name="Ma J."/>
        </authorList>
    </citation>
    <scope>NUCLEOTIDE SEQUENCE [LARGE SCALE GENOMIC DNA]</scope>
    <source>
        <strain evidence="13">YIM 94188</strain>
    </source>
</reference>
<dbReference type="GO" id="GO:0004452">
    <property type="term" value="F:isopentenyl-diphosphate delta-isomerase activity"/>
    <property type="evidence" value="ECO:0007669"/>
    <property type="project" value="UniProtKB-EC"/>
</dbReference>
<evidence type="ECO:0000259" key="11">
    <source>
        <dbReference type="PROSITE" id="PS51462"/>
    </source>
</evidence>
<gene>
    <name evidence="10 12" type="primary">idi</name>
    <name evidence="12" type="ORF">ACFPQB_12980</name>
</gene>
<feature type="domain" description="Nudix hydrolase" evidence="11">
    <location>
        <begin position="30"/>
        <end position="164"/>
    </location>
</feature>
<dbReference type="RefSeq" id="WP_136433135.1">
    <property type="nucleotide sequence ID" value="NZ_JBHSNS010000006.1"/>
</dbReference>
<dbReference type="NCBIfam" id="NF002995">
    <property type="entry name" value="PRK03759.1"/>
    <property type="match status" value="1"/>
</dbReference>
<keyword evidence="6 10" id="KW-0460">Magnesium</keyword>
<dbReference type="EC" id="5.3.3.2" evidence="3 10"/>
<dbReference type="InterPro" id="IPR015797">
    <property type="entry name" value="NUDIX_hydrolase-like_dom_sf"/>
</dbReference>
<keyword evidence="5 10" id="KW-0479">Metal-binding</keyword>
<dbReference type="Gene3D" id="3.90.79.10">
    <property type="entry name" value="Nucleoside Triphosphate Pyrophosphohydrolase"/>
    <property type="match status" value="1"/>
</dbReference>
<comment type="cofactor">
    <cofactor evidence="10">
        <name>Mg(2+)</name>
        <dbReference type="ChEBI" id="CHEBI:18420"/>
    </cofactor>
    <text evidence="10">Binds 1 Mg(2+) ion per subunit. The magnesium ion binds only when substrate is bound.</text>
</comment>
<evidence type="ECO:0000256" key="4">
    <source>
        <dbReference type="ARBA" id="ARBA00022490"/>
    </source>
</evidence>
<evidence type="ECO:0000256" key="10">
    <source>
        <dbReference type="HAMAP-Rule" id="MF_00202"/>
    </source>
</evidence>
<evidence type="ECO:0000256" key="5">
    <source>
        <dbReference type="ARBA" id="ARBA00022723"/>
    </source>
</evidence>
<dbReference type="InterPro" id="IPR056375">
    <property type="entry name" value="Idi_bact"/>
</dbReference>
<dbReference type="NCBIfam" id="TIGR02150">
    <property type="entry name" value="IPP_isom_1"/>
    <property type="match status" value="1"/>
</dbReference>
<dbReference type="EMBL" id="JBHSNS010000006">
    <property type="protein sequence ID" value="MFC5729834.1"/>
    <property type="molecule type" value="Genomic_DNA"/>
</dbReference>
<comment type="caution">
    <text evidence="12">The sequence shown here is derived from an EMBL/GenBank/DDBJ whole genome shotgun (WGS) entry which is preliminary data.</text>
</comment>
<feature type="binding site" evidence="10">
    <location>
        <position position="116"/>
    </location>
    <ligand>
        <name>Mn(2+)</name>
        <dbReference type="ChEBI" id="CHEBI:29035"/>
    </ligand>
</feature>
<comment type="pathway">
    <text evidence="1 10">Isoprenoid biosynthesis; dimethylallyl diphosphate biosynthesis; dimethylallyl diphosphate from isopentenyl diphosphate: step 1/1.</text>
</comment>
<dbReference type="Proteomes" id="UP001596072">
    <property type="component" value="Unassembled WGS sequence"/>
</dbReference>
<name>A0ABW0ZK84_9ACTN</name>
<comment type="cofactor">
    <cofactor evidence="10">
        <name>Mn(2+)</name>
        <dbReference type="ChEBI" id="CHEBI:29035"/>
    </cofactor>
    <text evidence="10">Binds 1 Mn(2+) ion per subunit.</text>
</comment>
<feature type="active site" evidence="10">
    <location>
        <position position="67"/>
    </location>
</feature>
<evidence type="ECO:0000256" key="3">
    <source>
        <dbReference type="ARBA" id="ARBA00012057"/>
    </source>
</evidence>